<dbReference type="STRING" id="2512241.A0A553I8Z9"/>
<dbReference type="CDD" id="cd02958">
    <property type="entry name" value="UAS"/>
    <property type="match status" value="1"/>
</dbReference>
<dbReference type="SUPFAM" id="SSF52833">
    <property type="entry name" value="Thioredoxin-like"/>
    <property type="match status" value="1"/>
</dbReference>
<dbReference type="PANTHER" id="PTHR23322:SF6">
    <property type="entry name" value="UBX DOMAIN-CONTAINING PROTEIN 7"/>
    <property type="match status" value="1"/>
</dbReference>
<feature type="compositionally biased region" description="Basic and acidic residues" evidence="1">
    <location>
        <begin position="75"/>
        <end position="86"/>
    </location>
</feature>
<dbReference type="Gene3D" id="3.10.20.90">
    <property type="entry name" value="Phosphatidylinositol 3-kinase Catalytic Subunit, Chain A, domain 1"/>
    <property type="match status" value="1"/>
</dbReference>
<feature type="region of interest" description="Disordered" evidence="1">
    <location>
        <begin position="47"/>
        <end position="104"/>
    </location>
</feature>
<dbReference type="SUPFAM" id="SSF54236">
    <property type="entry name" value="Ubiquitin-like"/>
    <property type="match status" value="1"/>
</dbReference>
<dbReference type="InterPro" id="IPR029071">
    <property type="entry name" value="Ubiquitin-like_domsf"/>
</dbReference>
<dbReference type="PROSITE" id="PS50033">
    <property type="entry name" value="UBX"/>
    <property type="match status" value="1"/>
</dbReference>
<keyword evidence="4" id="KW-1185">Reference proteome</keyword>
<dbReference type="Pfam" id="PF13899">
    <property type="entry name" value="Thioredoxin_7"/>
    <property type="match status" value="1"/>
</dbReference>
<evidence type="ECO:0000313" key="3">
    <source>
        <dbReference type="EMBL" id="TRX96680.1"/>
    </source>
</evidence>
<dbReference type="PANTHER" id="PTHR23322">
    <property type="entry name" value="FAS-ASSOCIATED PROTEIN"/>
    <property type="match status" value="1"/>
</dbReference>
<dbReference type="GO" id="GO:0005634">
    <property type="term" value="C:nucleus"/>
    <property type="evidence" value="ECO:0007669"/>
    <property type="project" value="TreeGrafter"/>
</dbReference>
<organism evidence="3 4">
    <name type="scientific">Xylaria flabelliformis</name>
    <dbReference type="NCBI Taxonomy" id="2512241"/>
    <lineage>
        <taxon>Eukaryota</taxon>
        <taxon>Fungi</taxon>
        <taxon>Dikarya</taxon>
        <taxon>Ascomycota</taxon>
        <taxon>Pezizomycotina</taxon>
        <taxon>Sordariomycetes</taxon>
        <taxon>Xylariomycetidae</taxon>
        <taxon>Xylariales</taxon>
        <taxon>Xylariaceae</taxon>
        <taxon>Xylaria</taxon>
    </lineage>
</organism>
<dbReference type="AlphaFoldDB" id="A0A553I8Z9"/>
<dbReference type="OrthoDB" id="270602at2759"/>
<reference evidence="4" key="1">
    <citation type="submission" date="2019-06" db="EMBL/GenBank/DDBJ databases">
        <title>Draft genome sequence of the griseofulvin-producing fungus Xylaria cubensis strain G536.</title>
        <authorList>
            <person name="Mead M.E."/>
            <person name="Raja H.A."/>
            <person name="Steenwyk J.L."/>
            <person name="Knowles S.L."/>
            <person name="Oberlies N.H."/>
            <person name="Rokas A."/>
        </authorList>
    </citation>
    <scope>NUCLEOTIDE SEQUENCE [LARGE SCALE GENOMIC DNA]</scope>
    <source>
        <strain evidence="4">G536</strain>
    </source>
</reference>
<evidence type="ECO:0000259" key="2">
    <source>
        <dbReference type="PROSITE" id="PS50033"/>
    </source>
</evidence>
<comment type="caution">
    <text evidence="3">The sequence shown here is derived from an EMBL/GenBank/DDBJ whole genome shotgun (WGS) entry which is preliminary data.</text>
</comment>
<evidence type="ECO:0000256" key="1">
    <source>
        <dbReference type="SAM" id="MobiDB-lite"/>
    </source>
</evidence>
<evidence type="ECO:0000313" key="4">
    <source>
        <dbReference type="Proteomes" id="UP000319160"/>
    </source>
</evidence>
<accession>A0A553I8Z9</accession>
<dbReference type="Pfam" id="PF14555">
    <property type="entry name" value="UBA_4"/>
    <property type="match status" value="1"/>
</dbReference>
<proteinExistence type="predicted"/>
<feature type="compositionally biased region" description="Pro residues" evidence="1">
    <location>
        <begin position="205"/>
        <end position="215"/>
    </location>
</feature>
<dbReference type="Gene3D" id="3.40.30.10">
    <property type="entry name" value="Glutaredoxin"/>
    <property type="match status" value="1"/>
</dbReference>
<dbReference type="Pfam" id="PF00789">
    <property type="entry name" value="UBX"/>
    <property type="match status" value="1"/>
</dbReference>
<dbReference type="SMART" id="SM00594">
    <property type="entry name" value="UAS"/>
    <property type="match status" value="1"/>
</dbReference>
<feature type="compositionally biased region" description="Acidic residues" evidence="1">
    <location>
        <begin position="87"/>
        <end position="103"/>
    </location>
</feature>
<dbReference type="InterPro" id="IPR006577">
    <property type="entry name" value="UAS"/>
</dbReference>
<protein>
    <recommendedName>
        <fullName evidence="2">UBX domain-containing protein</fullName>
    </recommendedName>
</protein>
<gene>
    <name evidence="3" type="ORF">FHL15_002346</name>
</gene>
<feature type="compositionally biased region" description="Low complexity" evidence="1">
    <location>
        <begin position="56"/>
        <end position="74"/>
    </location>
</feature>
<name>A0A553I8Z9_9PEZI</name>
<dbReference type="GO" id="GO:0043161">
    <property type="term" value="P:proteasome-mediated ubiquitin-dependent protein catabolic process"/>
    <property type="evidence" value="ECO:0007669"/>
    <property type="project" value="TreeGrafter"/>
</dbReference>
<dbReference type="GO" id="GO:0043130">
    <property type="term" value="F:ubiquitin binding"/>
    <property type="evidence" value="ECO:0007669"/>
    <property type="project" value="TreeGrafter"/>
</dbReference>
<dbReference type="PROSITE" id="PS50330">
    <property type="entry name" value="UIM"/>
    <property type="match status" value="1"/>
</dbReference>
<dbReference type="Proteomes" id="UP000319160">
    <property type="component" value="Unassembled WGS sequence"/>
</dbReference>
<dbReference type="InterPro" id="IPR036249">
    <property type="entry name" value="Thioredoxin-like_sf"/>
</dbReference>
<feature type="domain" description="UBX" evidence="2">
    <location>
        <begin position="479"/>
        <end position="545"/>
    </location>
</feature>
<dbReference type="InterPro" id="IPR003903">
    <property type="entry name" value="UIM_dom"/>
</dbReference>
<dbReference type="Gene3D" id="1.10.8.10">
    <property type="entry name" value="DNA helicase RuvA subunit, C-terminal domain"/>
    <property type="match status" value="1"/>
</dbReference>
<dbReference type="EMBL" id="VFLP01000009">
    <property type="protein sequence ID" value="TRX96680.1"/>
    <property type="molecule type" value="Genomic_DNA"/>
</dbReference>
<sequence length="549" mass="60982">MDDDVDSFMSVTGVESRDVALGYLQISGGDPNRAVMAYYENPELESSFNTASSAPRTSSQQRGTSSRARSSGLTGREDSHGVVHIDSDDEDDIRMLEDDDDGGDVATIARNAQEEEDAAMARRLQEEFYGSGPGSGAAEDGVRAPIAQTTETLAGPGLAWAMEEDREDAVLEQLRARQARQRRQNRNPNPFDQAPSIWDDATAPPLLPNTRPDPNPASRAALLRDLFRPPHELISDATWDEARDEGKEEKKWIMVNLQDLDVFQCQVLNRDVWKDEKVKALIKEHFIFLQYDKNELRAQSYIQLYFPNGTHENSDNYPHVSIIDPRTGEQVKVWSGESFPKAGEFYGDLIEFLDRYSLAANSKNPVVQSKPKRPPVDIGRLTEDEMLQLAMQNSLENNGGSSGSSVHDPDMLTKVGEDVGKGKGRAMDEVVDLTGDAAQPPSGDSDDRAETLFSRISSTNPHVEPENNPATTRIQFRHSGGRIIRRFAVADAVRRIYEWLKAEPFEGKEGVVFELKAMPAGADLINELDKTIEEVGLKQGTVMIEFIED</sequence>
<dbReference type="InterPro" id="IPR001012">
    <property type="entry name" value="UBX_dom"/>
</dbReference>
<dbReference type="InterPro" id="IPR050730">
    <property type="entry name" value="UBX_domain-protein"/>
</dbReference>
<feature type="region of interest" description="Disordered" evidence="1">
    <location>
        <begin position="178"/>
        <end position="218"/>
    </location>
</feature>